<evidence type="ECO:0000256" key="1">
    <source>
        <dbReference type="ARBA" id="ARBA00022723"/>
    </source>
</evidence>
<evidence type="ECO:0000259" key="3">
    <source>
        <dbReference type="PROSITE" id="PS51747"/>
    </source>
</evidence>
<dbReference type="Proteomes" id="UP000231823">
    <property type="component" value="Chromosome"/>
</dbReference>
<dbReference type="GO" id="GO:0002100">
    <property type="term" value="P:tRNA wobble adenosine to inosine editing"/>
    <property type="evidence" value="ECO:0007669"/>
    <property type="project" value="InterPro"/>
</dbReference>
<dbReference type="InterPro" id="IPR016193">
    <property type="entry name" value="Cytidine_deaminase-like"/>
</dbReference>
<dbReference type="SUPFAM" id="SSF53927">
    <property type="entry name" value="Cytidine deaminase-like"/>
    <property type="match status" value="1"/>
</dbReference>
<dbReference type="GO" id="GO:0008270">
    <property type="term" value="F:zinc ion binding"/>
    <property type="evidence" value="ECO:0007669"/>
    <property type="project" value="InterPro"/>
</dbReference>
<evidence type="ECO:0000256" key="2">
    <source>
        <dbReference type="ARBA" id="ARBA00022833"/>
    </source>
</evidence>
<protein>
    <submittedName>
        <fullName evidence="4">tRNA-specific adenosine deaminase</fullName>
    </submittedName>
</protein>
<evidence type="ECO:0000313" key="4">
    <source>
        <dbReference type="EMBL" id="AUB31069.1"/>
    </source>
</evidence>
<dbReference type="OrthoDB" id="9802676at2"/>
<organism evidence="4 5">
    <name type="scientific">Spiroplasma floricola 23-6</name>
    <dbReference type="NCBI Taxonomy" id="1336749"/>
    <lineage>
        <taxon>Bacteria</taxon>
        <taxon>Bacillati</taxon>
        <taxon>Mycoplasmatota</taxon>
        <taxon>Mollicutes</taxon>
        <taxon>Entomoplasmatales</taxon>
        <taxon>Spiroplasmataceae</taxon>
        <taxon>Spiroplasma</taxon>
    </lineage>
</organism>
<gene>
    <name evidence="4" type="primary">tadA</name>
    <name evidence="4" type="ORF">SFLOR_v1c00060</name>
</gene>
<dbReference type="KEGG" id="sfz:SFLOR_v1c00060"/>
<dbReference type="CDD" id="cd01285">
    <property type="entry name" value="nucleoside_deaminase"/>
    <property type="match status" value="1"/>
</dbReference>
<dbReference type="PANTHER" id="PTHR11079">
    <property type="entry name" value="CYTOSINE DEAMINASE FAMILY MEMBER"/>
    <property type="match status" value="1"/>
</dbReference>
<dbReference type="GO" id="GO:0052717">
    <property type="term" value="F:tRNA-specific adenosine-34 deaminase activity"/>
    <property type="evidence" value="ECO:0007669"/>
    <property type="project" value="UniProtKB-EC"/>
</dbReference>
<accession>A0A2K8SC81</accession>
<dbReference type="InterPro" id="IPR016192">
    <property type="entry name" value="APOBEC/CMP_deaminase_Zn-bd"/>
</dbReference>
<dbReference type="AlphaFoldDB" id="A0A2K8SC81"/>
<dbReference type="PROSITE" id="PS00903">
    <property type="entry name" value="CYT_DCMP_DEAMINASES_1"/>
    <property type="match status" value="1"/>
</dbReference>
<dbReference type="EMBL" id="CP025057">
    <property type="protein sequence ID" value="AUB31069.1"/>
    <property type="molecule type" value="Genomic_DNA"/>
</dbReference>
<sequence>MELIFNTLLKELKKCSKSQDVPVSALLIDKNNKIVTKCFNSRQKKYNFTNHAEIRVLNKMFKKTKNKNLSDYTLVTTLKPCLMCITVIEQSNITKVLYYLENIKCNYSRLETDLNFKKIGSDDEARTFEKELKDFFSNLRK</sequence>
<proteinExistence type="predicted"/>
<dbReference type="InterPro" id="IPR002125">
    <property type="entry name" value="CMP_dCMP_dom"/>
</dbReference>
<evidence type="ECO:0000313" key="5">
    <source>
        <dbReference type="Proteomes" id="UP000231823"/>
    </source>
</evidence>
<dbReference type="Gene3D" id="3.40.140.10">
    <property type="entry name" value="Cytidine Deaminase, domain 2"/>
    <property type="match status" value="1"/>
</dbReference>
<keyword evidence="5" id="KW-1185">Reference proteome</keyword>
<keyword evidence="2" id="KW-0862">Zinc</keyword>
<dbReference type="Pfam" id="PF00383">
    <property type="entry name" value="dCMP_cyt_deam_1"/>
    <property type="match status" value="1"/>
</dbReference>
<dbReference type="PROSITE" id="PS51747">
    <property type="entry name" value="CYT_DCMP_DEAMINASES_2"/>
    <property type="match status" value="1"/>
</dbReference>
<feature type="domain" description="CMP/dCMP-type deaminase" evidence="3">
    <location>
        <begin position="1"/>
        <end position="121"/>
    </location>
</feature>
<name>A0A2K8SC81_9MOLU</name>
<reference evidence="4 5" key="1">
    <citation type="submission" date="2017-12" db="EMBL/GenBank/DDBJ databases">
        <title>Complete genome sequence of Spiroplasma floricola 23-6 (ATCC 29989).</title>
        <authorList>
            <person name="Tsai Y.-M."/>
            <person name="Wu P.-S."/>
            <person name="Lo W.-S."/>
            <person name="Kuo C.-H."/>
        </authorList>
    </citation>
    <scope>NUCLEOTIDE SEQUENCE [LARGE SCALE GENOMIC DNA]</scope>
    <source>
        <strain evidence="4 5">23-6</strain>
    </source>
</reference>
<dbReference type="PANTHER" id="PTHR11079:SF202">
    <property type="entry name" value="TRNA-SPECIFIC ADENOSINE DEAMINASE"/>
    <property type="match status" value="1"/>
</dbReference>
<keyword evidence="1" id="KW-0479">Metal-binding</keyword>
<dbReference type="RefSeq" id="WP_100916065.1">
    <property type="nucleotide sequence ID" value="NZ_CP025057.1"/>
</dbReference>